<keyword evidence="3" id="KW-1133">Transmembrane helix</keyword>
<feature type="compositionally biased region" description="Low complexity" evidence="2">
    <location>
        <begin position="115"/>
        <end position="145"/>
    </location>
</feature>
<dbReference type="InterPro" id="IPR019277">
    <property type="entry name" value="DUF2304"/>
</dbReference>
<organism evidence="4 5">
    <name type="scientific">Cellulomonas phragmiteti</name>
    <dbReference type="NCBI Taxonomy" id="478780"/>
    <lineage>
        <taxon>Bacteria</taxon>
        <taxon>Bacillati</taxon>
        <taxon>Actinomycetota</taxon>
        <taxon>Actinomycetes</taxon>
        <taxon>Micrococcales</taxon>
        <taxon>Cellulomonadaceae</taxon>
        <taxon>Cellulomonas</taxon>
    </lineage>
</organism>
<keyword evidence="5" id="KW-1185">Reference proteome</keyword>
<evidence type="ECO:0008006" key="6">
    <source>
        <dbReference type="Google" id="ProtNLM"/>
    </source>
</evidence>
<feature type="transmembrane region" description="Helical" evidence="3">
    <location>
        <begin position="31"/>
        <end position="52"/>
    </location>
</feature>
<proteinExistence type="predicted"/>
<accession>A0ABQ4DKW0</accession>
<comment type="caution">
    <text evidence="4">The sequence shown here is derived from an EMBL/GenBank/DDBJ whole genome shotgun (WGS) entry which is preliminary data.</text>
</comment>
<reference evidence="4 5" key="1">
    <citation type="submission" date="2021-01" db="EMBL/GenBank/DDBJ databases">
        <title>Whole genome shotgun sequence of Cellulomonas phragmiteti NBRC 110785.</title>
        <authorList>
            <person name="Komaki H."/>
            <person name="Tamura T."/>
        </authorList>
    </citation>
    <scope>NUCLEOTIDE SEQUENCE [LARGE SCALE GENOMIC DNA]</scope>
    <source>
        <strain evidence="4 5">NBRC 110785</strain>
    </source>
</reference>
<keyword evidence="1" id="KW-0175">Coiled coil</keyword>
<evidence type="ECO:0000256" key="2">
    <source>
        <dbReference type="SAM" id="MobiDB-lite"/>
    </source>
</evidence>
<evidence type="ECO:0000313" key="4">
    <source>
        <dbReference type="EMBL" id="GIG39637.1"/>
    </source>
</evidence>
<feature type="transmembrane region" description="Helical" evidence="3">
    <location>
        <begin position="6"/>
        <end position="24"/>
    </location>
</feature>
<protein>
    <recommendedName>
        <fullName evidence="6">DUF2304 domain-containing protein</fullName>
    </recommendedName>
</protein>
<evidence type="ECO:0000256" key="3">
    <source>
        <dbReference type="SAM" id="Phobius"/>
    </source>
</evidence>
<evidence type="ECO:0000256" key="1">
    <source>
        <dbReference type="SAM" id="Coils"/>
    </source>
</evidence>
<dbReference type="Proteomes" id="UP000614741">
    <property type="component" value="Unassembled WGS sequence"/>
</dbReference>
<feature type="region of interest" description="Disordered" evidence="2">
    <location>
        <begin position="115"/>
        <end position="155"/>
    </location>
</feature>
<gene>
    <name evidence="4" type="ORF">Cph01nite_13990</name>
</gene>
<dbReference type="EMBL" id="BONP01000006">
    <property type="protein sequence ID" value="GIG39637.1"/>
    <property type="molecule type" value="Genomic_DNA"/>
</dbReference>
<keyword evidence="3" id="KW-0472">Membrane</keyword>
<name>A0ABQ4DKW0_9CELL</name>
<dbReference type="Pfam" id="PF10066">
    <property type="entry name" value="DUF2304"/>
    <property type="match status" value="1"/>
</dbReference>
<keyword evidence="3" id="KW-0812">Transmembrane</keyword>
<sequence length="155" mass="16152">MTGYAFAVGSCLALVAFLLVLLRTRKLREKYAVMWFVLALGVSVLSLFPGVVGPLARWAGVQTPVNLLFAASLLVLLLVCIQLSAEITALEEETRTLAEEVALLRLDVERGAIGPQASAAQSSAAPSSGAPSSAPGPTAPDPAAQLDEAPQQQEP</sequence>
<dbReference type="RefSeq" id="WP_203672642.1">
    <property type="nucleotide sequence ID" value="NZ_BONP01000006.1"/>
</dbReference>
<feature type="transmembrane region" description="Helical" evidence="3">
    <location>
        <begin position="64"/>
        <end position="85"/>
    </location>
</feature>
<evidence type="ECO:0000313" key="5">
    <source>
        <dbReference type="Proteomes" id="UP000614741"/>
    </source>
</evidence>
<feature type="coiled-coil region" evidence="1">
    <location>
        <begin position="80"/>
        <end position="107"/>
    </location>
</feature>